<dbReference type="PANTHER" id="PTHR11066:SF34">
    <property type="entry name" value="ACYL-COENZYME A THIOESTERASE 8"/>
    <property type="match status" value="1"/>
</dbReference>
<evidence type="ECO:0000256" key="1">
    <source>
        <dbReference type="ARBA" id="ARBA00006538"/>
    </source>
</evidence>
<dbReference type="PANTHER" id="PTHR11066">
    <property type="entry name" value="ACYL-COA THIOESTERASE"/>
    <property type="match status" value="1"/>
</dbReference>
<evidence type="ECO:0000256" key="2">
    <source>
        <dbReference type="ARBA" id="ARBA00022801"/>
    </source>
</evidence>
<keyword evidence="7" id="KW-1185">Reference proteome</keyword>
<dbReference type="GO" id="GO:0009062">
    <property type="term" value="P:fatty acid catabolic process"/>
    <property type="evidence" value="ECO:0007669"/>
    <property type="project" value="TreeGrafter"/>
</dbReference>
<keyword evidence="2" id="KW-0378">Hydrolase</keyword>
<feature type="domain" description="Acyl-CoA thioesterase-like N-terminal HotDog" evidence="4">
    <location>
        <begin position="66"/>
        <end position="141"/>
    </location>
</feature>
<reference evidence="7" key="1">
    <citation type="submission" date="2009-07" db="EMBL/GenBank/DDBJ databases">
        <title>Complete genome sequence of Rothia mucilaginosa DJ.</title>
        <authorList>
            <person name="Yamane K."/>
            <person name="Nambu T."/>
            <person name="Mashimo C."/>
            <person name="Sugimori C."/>
            <person name="Yamanaka T."/>
            <person name="Leung K."/>
            <person name="Fukushima H."/>
        </authorList>
    </citation>
    <scope>NUCLEOTIDE SEQUENCE [LARGE SCALE GENOMIC DNA]</scope>
    <source>
        <strain evidence="7">DY-18</strain>
    </source>
</reference>
<dbReference type="Gene3D" id="2.40.160.210">
    <property type="entry name" value="Acyl-CoA thioesterase, double hotdog domain"/>
    <property type="match status" value="1"/>
</dbReference>
<dbReference type="InterPro" id="IPR042171">
    <property type="entry name" value="Acyl-CoA_hotdog"/>
</dbReference>
<accession>D2NSQ8</accession>
<dbReference type="InterPro" id="IPR029069">
    <property type="entry name" value="HotDog_dom_sf"/>
</dbReference>
<feature type="region of interest" description="Disordered" evidence="3">
    <location>
        <begin position="1"/>
        <end position="25"/>
    </location>
</feature>
<dbReference type="InterPro" id="IPR003703">
    <property type="entry name" value="Acyl_CoA_thio"/>
</dbReference>
<comment type="similarity">
    <text evidence="1">Belongs to the C/M/P thioester hydrolase family.</text>
</comment>
<dbReference type="CDD" id="cd03445">
    <property type="entry name" value="Thioesterase_II_repeat2"/>
    <property type="match status" value="1"/>
</dbReference>
<reference evidence="6 7" key="2">
    <citation type="journal article" date="2010" name="J Osaka Dent Univ">
        <title>Isolation and identification of Rothia mucilaginosa from persistent apical periodontitis lesions.</title>
        <authorList>
            <person name="Yamane K."/>
            <person name="Yoshida M."/>
            <person name="Fujihira T."/>
            <person name="Baba T."/>
            <person name="Tsuji N."/>
            <person name="Hayashi H."/>
            <person name="Sugimori C."/>
            <person name="Yamanaka T."/>
            <person name="Mashimo C."/>
            <person name="Nambu T."/>
            <person name="Kawai H."/>
            <person name="Fukushima H."/>
        </authorList>
    </citation>
    <scope>NUCLEOTIDE SEQUENCE [LARGE SCALE GENOMIC DNA]</scope>
    <source>
        <strain evidence="6 7">DY-18</strain>
    </source>
</reference>
<dbReference type="SUPFAM" id="SSF54637">
    <property type="entry name" value="Thioesterase/thiol ester dehydrase-isomerase"/>
    <property type="match status" value="2"/>
</dbReference>
<feature type="domain" description="Acyl-CoA thioesterase-like C-terminal" evidence="5">
    <location>
        <begin position="175"/>
        <end position="318"/>
    </location>
</feature>
<dbReference type="InterPro" id="IPR049449">
    <property type="entry name" value="TesB_ACOT8-like_N"/>
</dbReference>
<evidence type="ECO:0000256" key="3">
    <source>
        <dbReference type="SAM" id="MobiDB-lite"/>
    </source>
</evidence>
<dbReference type="CDD" id="cd03444">
    <property type="entry name" value="Thioesterase_II_repeat1"/>
    <property type="match status" value="1"/>
</dbReference>
<dbReference type="KEGG" id="rmu:RMDY18_08520"/>
<dbReference type="InterPro" id="IPR049450">
    <property type="entry name" value="ACOT8-like_C"/>
</dbReference>
<dbReference type="STRING" id="680646.RMDY18_08520"/>
<dbReference type="HOGENOM" id="CLU_032690_0_1_11"/>
<dbReference type="AlphaFoldDB" id="D2NSQ8"/>
<gene>
    <name evidence="6" type="ordered locus">RMDY18_08520</name>
</gene>
<dbReference type="Pfam" id="PF20789">
    <property type="entry name" value="4HBT_3C"/>
    <property type="match status" value="1"/>
</dbReference>
<evidence type="ECO:0000313" key="7">
    <source>
        <dbReference type="Proteomes" id="UP000001883"/>
    </source>
</evidence>
<dbReference type="GO" id="GO:0047617">
    <property type="term" value="F:fatty acyl-CoA hydrolase activity"/>
    <property type="evidence" value="ECO:0007669"/>
    <property type="project" value="InterPro"/>
</dbReference>
<dbReference type="Pfam" id="PF13622">
    <property type="entry name" value="4HBT_3"/>
    <property type="match status" value="1"/>
</dbReference>
<protein>
    <submittedName>
        <fullName evidence="6">Acyl-CoA thioesterase</fullName>
    </submittedName>
</protein>
<proteinExistence type="inferred from homology"/>
<evidence type="ECO:0000259" key="4">
    <source>
        <dbReference type="Pfam" id="PF13622"/>
    </source>
</evidence>
<sequence length="325" mass="36320">MSQSMLSHSTPETGSLKTCENKTMTKPTVTQNLMRMLDLSPVEAAPASFGSDEVSTGVTLTREQPRTFGGQVLAQSIIAADRTVEGKDIHSIHAYFLRPGDIERELFFATQRLNDSRSFSTRRVQVFQDEAPMFSAIMSFQSDSRGPEHTAVTMPEVPDPESLPMVSDYLGELPHPIAQAVAWERPIDMRHVDAPLYTQPDSSSTEPRACVWFKTFDRLVHADGSEASEAEHRAAIAYASDYLPLEPALRRHGKFWLEPGLKSASLDHAMWFHRSARADEWLLYVLDSPSAQGGRMLAQGSIFNRSGELVATVAQEMMFRLPEYR</sequence>
<dbReference type="Proteomes" id="UP000001883">
    <property type="component" value="Chromosome"/>
</dbReference>
<name>D2NSQ8_ROTMD</name>
<dbReference type="EMBL" id="AP011540">
    <property type="protein sequence ID" value="BAI64684.1"/>
    <property type="molecule type" value="Genomic_DNA"/>
</dbReference>
<reference evidence="6 7" key="3">
    <citation type="journal article" date="2010" name="Sequencing">
        <title>Complete Genome Sequence of Rothia mucilaginosa DY-18: A Clinical Isolate with Dense Meshwork-Like Structures from a Persistent Apical Periodontitis Lesion.</title>
        <authorList>
            <person name="Yamane K."/>
            <person name="Nambu T."/>
            <person name="Yamanaka T."/>
            <person name="Mashimo C."/>
            <person name="Sugimori C."/>
            <person name="Leung K.-P."/>
            <person name="Fukushima H."/>
        </authorList>
    </citation>
    <scope>NUCLEOTIDE SEQUENCE [LARGE SCALE GENOMIC DNA]</scope>
    <source>
        <strain evidence="6 7">DY-18</strain>
    </source>
</reference>
<evidence type="ECO:0000259" key="5">
    <source>
        <dbReference type="Pfam" id="PF20789"/>
    </source>
</evidence>
<organism evidence="6 7">
    <name type="scientific">Rothia mucilaginosa (strain DY-18)</name>
    <name type="common">Stomatococcus mucilaginosus</name>
    <dbReference type="NCBI Taxonomy" id="680646"/>
    <lineage>
        <taxon>Bacteria</taxon>
        <taxon>Bacillati</taxon>
        <taxon>Actinomycetota</taxon>
        <taxon>Actinomycetes</taxon>
        <taxon>Micrococcales</taxon>
        <taxon>Micrococcaceae</taxon>
        <taxon>Rothia</taxon>
    </lineage>
</organism>
<dbReference type="GO" id="GO:0006637">
    <property type="term" value="P:acyl-CoA metabolic process"/>
    <property type="evidence" value="ECO:0007669"/>
    <property type="project" value="InterPro"/>
</dbReference>
<dbReference type="eggNOG" id="COG1946">
    <property type="taxonomic scope" value="Bacteria"/>
</dbReference>
<evidence type="ECO:0000313" key="6">
    <source>
        <dbReference type="EMBL" id="BAI64684.1"/>
    </source>
</evidence>